<sequence length="436" mass="49890">MAATGNLSEEQVHCSICLDVFTNPVSIPCGHNFCQNCILGYWKTSPLYQCPMCKKSFYKRPDISVNTVLREIADNEQLHNIKYISFNLFSPLPVQAQLKRTGIDVQQMIQDRVTKVEEIKLSLELNKVCFQKRKEMDESMQVFSELVRSIQRAQAELVVAIEEKQRQTERRAQGLISELEQEISELKRRNADLENVMFWCGPQSFPALCTPPSVKDWSETSVPTDTCVGMIRRTVCHLEATLTEMIDKLLENGGKILLLKIPGFASTVDVTLDPDTANPWLQLSQDRRQVRHLGAWQDLPDHPDRFDTVVIVLGREGFTSGRHYWEVQVGDKDDWYIGVARSSVNRKGRISVSTTQGYWALALKKGQGYRVSTAPALQLSLESKPKRVGVYVDYEEGQVSFYDVKARTHIYTFEASFTERIRPFFYLYCCDKNTSM</sequence>
<dbReference type="Pfam" id="PF13765">
    <property type="entry name" value="PRY"/>
    <property type="match status" value="1"/>
</dbReference>
<dbReference type="InterPro" id="IPR003879">
    <property type="entry name" value="Butyrophylin_SPRY"/>
</dbReference>
<keyword evidence="5" id="KW-0175">Coiled coil</keyword>
<dbReference type="Ensembl" id="ENSORLT00000042122.1">
    <property type="protein sequence ID" value="ENSORLP00000033619.1"/>
    <property type="gene ID" value="ENSORLG00000010098.2"/>
</dbReference>
<evidence type="ECO:0000313" key="9">
    <source>
        <dbReference type="Proteomes" id="UP000001038"/>
    </source>
</evidence>
<dbReference type="Pfam" id="PF13445">
    <property type="entry name" value="zf-RING_UBOX"/>
    <property type="match status" value="1"/>
</dbReference>
<dbReference type="Pfam" id="PF00622">
    <property type="entry name" value="SPRY"/>
    <property type="match status" value="1"/>
</dbReference>
<evidence type="ECO:0000256" key="5">
    <source>
        <dbReference type="SAM" id="Coils"/>
    </source>
</evidence>
<dbReference type="Bgee" id="ENSORLG00000010098">
    <property type="expression patterns" value="Expressed in muscle tissue and 4 other cell types or tissues"/>
</dbReference>
<dbReference type="Gene3D" id="3.30.40.10">
    <property type="entry name" value="Zinc/RING finger domain, C3HC4 (zinc finger)"/>
    <property type="match status" value="1"/>
</dbReference>
<dbReference type="InterPro" id="IPR017907">
    <property type="entry name" value="Znf_RING_CS"/>
</dbReference>
<dbReference type="Proteomes" id="UP000001038">
    <property type="component" value="Chromosome 18"/>
</dbReference>
<dbReference type="PROSITE" id="PS50188">
    <property type="entry name" value="B302_SPRY"/>
    <property type="match status" value="1"/>
</dbReference>
<dbReference type="InterPro" id="IPR001870">
    <property type="entry name" value="B30.2/SPRY"/>
</dbReference>
<organism evidence="8 9">
    <name type="scientific">Oryzias latipes</name>
    <name type="common">Japanese rice fish</name>
    <name type="synonym">Japanese killifish</name>
    <dbReference type="NCBI Taxonomy" id="8090"/>
    <lineage>
        <taxon>Eukaryota</taxon>
        <taxon>Metazoa</taxon>
        <taxon>Chordata</taxon>
        <taxon>Craniata</taxon>
        <taxon>Vertebrata</taxon>
        <taxon>Euteleostomi</taxon>
        <taxon>Actinopterygii</taxon>
        <taxon>Neopterygii</taxon>
        <taxon>Teleostei</taxon>
        <taxon>Neoteleostei</taxon>
        <taxon>Acanthomorphata</taxon>
        <taxon>Ovalentaria</taxon>
        <taxon>Atherinomorphae</taxon>
        <taxon>Beloniformes</taxon>
        <taxon>Adrianichthyidae</taxon>
        <taxon>Oryziinae</taxon>
        <taxon>Oryzias</taxon>
    </lineage>
</organism>
<dbReference type="GO" id="GO:0008270">
    <property type="term" value="F:zinc ion binding"/>
    <property type="evidence" value="ECO:0007669"/>
    <property type="project" value="UniProtKB-KW"/>
</dbReference>
<reference evidence="8" key="2">
    <citation type="submission" date="2025-08" db="UniProtKB">
        <authorList>
            <consortium name="Ensembl"/>
        </authorList>
    </citation>
    <scope>IDENTIFICATION</scope>
    <source>
        <strain evidence="8">Hd-rR</strain>
    </source>
</reference>
<keyword evidence="9" id="KW-1185">Reference proteome</keyword>
<dbReference type="PROSITE" id="PS00518">
    <property type="entry name" value="ZF_RING_1"/>
    <property type="match status" value="1"/>
</dbReference>
<evidence type="ECO:0000256" key="1">
    <source>
        <dbReference type="ARBA" id="ARBA00022723"/>
    </source>
</evidence>
<dbReference type="InterPro" id="IPR003877">
    <property type="entry name" value="SPRY_dom"/>
</dbReference>
<dbReference type="FunFam" id="2.60.120.920:FF:000004">
    <property type="entry name" value="Butyrophilin subfamily 1 member A1"/>
    <property type="match status" value="1"/>
</dbReference>
<keyword evidence="1" id="KW-0479">Metal-binding</keyword>
<keyword evidence="3" id="KW-0862">Zinc</keyword>
<evidence type="ECO:0000256" key="2">
    <source>
        <dbReference type="ARBA" id="ARBA00022771"/>
    </source>
</evidence>
<dbReference type="InterPro" id="IPR001841">
    <property type="entry name" value="Znf_RING"/>
</dbReference>
<dbReference type="PROSITE" id="PS50089">
    <property type="entry name" value="ZF_RING_2"/>
    <property type="match status" value="1"/>
</dbReference>
<evidence type="ECO:0000259" key="6">
    <source>
        <dbReference type="PROSITE" id="PS50089"/>
    </source>
</evidence>
<feature type="domain" description="RING-type" evidence="6">
    <location>
        <begin position="14"/>
        <end position="54"/>
    </location>
</feature>
<protein>
    <submittedName>
        <fullName evidence="8">Si:dkey-46i9.6</fullName>
    </submittedName>
</protein>
<dbReference type="InterPro" id="IPR006574">
    <property type="entry name" value="PRY"/>
</dbReference>
<dbReference type="Gene3D" id="2.60.120.920">
    <property type="match status" value="1"/>
</dbReference>
<dbReference type="InterPro" id="IPR013320">
    <property type="entry name" value="ConA-like_dom_sf"/>
</dbReference>
<dbReference type="InterPro" id="IPR043136">
    <property type="entry name" value="B30.2/SPRY_sf"/>
</dbReference>
<feature type="domain" description="B30.2/SPRY" evidence="7">
    <location>
        <begin position="250"/>
        <end position="436"/>
    </location>
</feature>
<dbReference type="AlphaFoldDB" id="A0A3B3HPG1"/>
<dbReference type="PRINTS" id="PR01407">
    <property type="entry name" value="BUTYPHLNCDUF"/>
</dbReference>
<dbReference type="PANTHER" id="PTHR24103">
    <property type="entry name" value="E3 UBIQUITIN-PROTEIN LIGASE TRIM"/>
    <property type="match status" value="1"/>
</dbReference>
<keyword evidence="2 4" id="KW-0863">Zinc-finger</keyword>
<name>A0A3B3HPG1_ORYLA</name>
<proteinExistence type="predicted"/>
<reference evidence="8" key="3">
    <citation type="submission" date="2025-09" db="UniProtKB">
        <authorList>
            <consortium name="Ensembl"/>
        </authorList>
    </citation>
    <scope>IDENTIFICATION</scope>
    <source>
        <strain evidence="8">Hd-rR</strain>
    </source>
</reference>
<dbReference type="InterPro" id="IPR027370">
    <property type="entry name" value="Znf-RING_euk"/>
</dbReference>
<dbReference type="SMART" id="SM00589">
    <property type="entry name" value="PRY"/>
    <property type="match status" value="1"/>
</dbReference>
<dbReference type="InterPro" id="IPR050143">
    <property type="entry name" value="TRIM/RBCC"/>
</dbReference>
<dbReference type="SUPFAM" id="SSF49899">
    <property type="entry name" value="Concanavalin A-like lectins/glucanases"/>
    <property type="match status" value="1"/>
</dbReference>
<dbReference type="SMART" id="SM00184">
    <property type="entry name" value="RING"/>
    <property type="match status" value="1"/>
</dbReference>
<evidence type="ECO:0000313" key="8">
    <source>
        <dbReference type="Ensembl" id="ENSORLP00000033619.1"/>
    </source>
</evidence>
<evidence type="ECO:0000259" key="7">
    <source>
        <dbReference type="PROSITE" id="PS50188"/>
    </source>
</evidence>
<evidence type="ECO:0000256" key="4">
    <source>
        <dbReference type="PROSITE-ProRule" id="PRU00175"/>
    </source>
</evidence>
<dbReference type="CDD" id="cd13733">
    <property type="entry name" value="SPRY_PRY_C-I_1"/>
    <property type="match status" value="1"/>
</dbReference>
<reference evidence="8 9" key="1">
    <citation type="journal article" date="2007" name="Nature">
        <title>The medaka draft genome and insights into vertebrate genome evolution.</title>
        <authorList>
            <person name="Kasahara M."/>
            <person name="Naruse K."/>
            <person name="Sasaki S."/>
            <person name="Nakatani Y."/>
            <person name="Qu W."/>
            <person name="Ahsan B."/>
            <person name="Yamada T."/>
            <person name="Nagayasu Y."/>
            <person name="Doi K."/>
            <person name="Kasai Y."/>
            <person name="Jindo T."/>
            <person name="Kobayashi D."/>
            <person name="Shimada A."/>
            <person name="Toyoda A."/>
            <person name="Kuroki Y."/>
            <person name="Fujiyama A."/>
            <person name="Sasaki T."/>
            <person name="Shimizu A."/>
            <person name="Asakawa S."/>
            <person name="Shimizu N."/>
            <person name="Hashimoto S."/>
            <person name="Yang J."/>
            <person name="Lee Y."/>
            <person name="Matsushima K."/>
            <person name="Sugano S."/>
            <person name="Sakaizumi M."/>
            <person name="Narita T."/>
            <person name="Ohishi K."/>
            <person name="Haga S."/>
            <person name="Ohta F."/>
            <person name="Nomoto H."/>
            <person name="Nogata K."/>
            <person name="Morishita T."/>
            <person name="Endo T."/>
            <person name="Shin-I T."/>
            <person name="Takeda H."/>
            <person name="Morishita S."/>
            <person name="Kohara Y."/>
        </authorList>
    </citation>
    <scope>NUCLEOTIDE SEQUENCE [LARGE SCALE GENOMIC DNA]</scope>
    <source>
        <strain evidence="8 9">Hd-rR</strain>
    </source>
</reference>
<evidence type="ECO:0000256" key="3">
    <source>
        <dbReference type="ARBA" id="ARBA00022833"/>
    </source>
</evidence>
<dbReference type="Pfam" id="PF25600">
    <property type="entry name" value="TRIM_CC"/>
    <property type="match status" value="1"/>
</dbReference>
<accession>A0A3B3HPG1</accession>
<dbReference type="GeneTree" id="ENSGT01040000240385"/>
<feature type="coiled-coil region" evidence="5">
    <location>
        <begin position="150"/>
        <end position="196"/>
    </location>
</feature>
<dbReference type="SMART" id="SM00449">
    <property type="entry name" value="SPRY"/>
    <property type="match status" value="1"/>
</dbReference>
<dbReference type="InterPro" id="IPR058030">
    <property type="entry name" value="TRIM8/14/16/25/29/45/65_CC"/>
</dbReference>
<dbReference type="SUPFAM" id="SSF57850">
    <property type="entry name" value="RING/U-box"/>
    <property type="match status" value="1"/>
</dbReference>
<dbReference type="InterPro" id="IPR013083">
    <property type="entry name" value="Znf_RING/FYVE/PHD"/>
</dbReference>